<dbReference type="InterPro" id="IPR017853">
    <property type="entry name" value="GH"/>
</dbReference>
<evidence type="ECO:0000256" key="3">
    <source>
        <dbReference type="ARBA" id="ARBA00023295"/>
    </source>
</evidence>
<gene>
    <name evidence="5" type="ORF">I8J29_05730</name>
</gene>
<accession>A0ABS3W5U2</accession>
<proteinExistence type="inferred from homology"/>
<evidence type="ECO:0000256" key="2">
    <source>
        <dbReference type="ARBA" id="ARBA00022801"/>
    </source>
</evidence>
<dbReference type="Pfam" id="PF01229">
    <property type="entry name" value="Glyco_hydro_39"/>
    <property type="match status" value="1"/>
</dbReference>
<keyword evidence="6" id="KW-1185">Reference proteome</keyword>
<evidence type="ECO:0000259" key="4">
    <source>
        <dbReference type="Pfam" id="PF01229"/>
    </source>
</evidence>
<keyword evidence="2" id="KW-0378">Hydrolase</keyword>
<sequence>MLTKRFYSMPRSVVRVDAQSPEGPYEWWRHTISHGGINSHPLPERVVQGAKKLKPRLLRTFIQEYFAIYPEHGRFDWTKLDPYMDSLAATGAKVVAAVTIKPKPLYPAVNQYEVMPNDIAEWQQVIRALVNRYSVEKQIVTYWEIGNEGDIGEDGGCPYFFRNPDDYNEYYRFTSEAILDAFPEAVIGGPALANPDHAMMKSFIDYCAAGNAPLDFISWHVYNRDPQVHRAYTNKFRGYLEQSGIVPLPEMLVTEYSTSFDTVHVEELAYAPERASMIAAGIMAMMDAGLDYSFYYHVWDQVNYVHEFEPFYEHVNKIMTRHWNETPHRFGMFGVHTEVRPHYFVYQMLSRMGDEKLAASSDRDDLLIHAVRSQGRIAALLVNYGIESAEDRIVKLAFANLAPGRRMIRVYRIDEKRSWSAESLELLPVEQREVDTAAAFFCEVYSPAYSVTMFTFEDL</sequence>
<dbReference type="Gene3D" id="3.20.20.80">
    <property type="entry name" value="Glycosidases"/>
    <property type="match status" value="1"/>
</dbReference>
<organism evidence="5 6">
    <name type="scientific">Paenibacillus artemisiicola</name>
    <dbReference type="NCBI Taxonomy" id="1172618"/>
    <lineage>
        <taxon>Bacteria</taxon>
        <taxon>Bacillati</taxon>
        <taxon>Bacillota</taxon>
        <taxon>Bacilli</taxon>
        <taxon>Bacillales</taxon>
        <taxon>Paenibacillaceae</taxon>
        <taxon>Paenibacillus</taxon>
    </lineage>
</organism>
<feature type="domain" description="Glycosyl hydrolases family 39 N-terminal catalytic" evidence="4">
    <location>
        <begin position="73"/>
        <end position="379"/>
    </location>
</feature>
<protein>
    <recommendedName>
        <fullName evidence="4">Glycosyl hydrolases family 39 N-terminal catalytic domain-containing protein</fullName>
    </recommendedName>
</protein>
<reference evidence="5 6" key="1">
    <citation type="submission" date="2021-03" db="EMBL/GenBank/DDBJ databases">
        <title>Paenibacillus artemisicola MWE-103 whole genome sequence.</title>
        <authorList>
            <person name="Ham Y.J."/>
        </authorList>
    </citation>
    <scope>NUCLEOTIDE SEQUENCE [LARGE SCALE GENOMIC DNA]</scope>
    <source>
        <strain evidence="5 6">MWE-103</strain>
    </source>
</reference>
<keyword evidence="3" id="KW-0326">Glycosidase</keyword>
<comment type="similarity">
    <text evidence="1">Belongs to the glycosyl hydrolase 39 family.</text>
</comment>
<evidence type="ECO:0000313" key="5">
    <source>
        <dbReference type="EMBL" id="MBO7743687.1"/>
    </source>
</evidence>
<evidence type="ECO:0000313" key="6">
    <source>
        <dbReference type="Proteomes" id="UP000670947"/>
    </source>
</evidence>
<dbReference type="PANTHER" id="PTHR12631:SF10">
    <property type="entry name" value="BETA-XYLOSIDASE-LIKE PROTEIN-RELATED"/>
    <property type="match status" value="1"/>
</dbReference>
<dbReference type="InterPro" id="IPR049166">
    <property type="entry name" value="GH39_cat"/>
</dbReference>
<dbReference type="InterPro" id="IPR051923">
    <property type="entry name" value="Glycosyl_Hydrolase_39"/>
</dbReference>
<comment type="caution">
    <text evidence="5">The sequence shown here is derived from an EMBL/GenBank/DDBJ whole genome shotgun (WGS) entry which is preliminary data.</text>
</comment>
<dbReference type="SUPFAM" id="SSF51445">
    <property type="entry name" value="(Trans)glycosidases"/>
    <property type="match status" value="1"/>
</dbReference>
<dbReference type="RefSeq" id="WP_208846690.1">
    <property type="nucleotide sequence ID" value="NZ_JAGGDJ010000002.1"/>
</dbReference>
<dbReference type="Proteomes" id="UP000670947">
    <property type="component" value="Unassembled WGS sequence"/>
</dbReference>
<dbReference type="EMBL" id="JAGGDJ010000002">
    <property type="protein sequence ID" value="MBO7743687.1"/>
    <property type="molecule type" value="Genomic_DNA"/>
</dbReference>
<dbReference type="PANTHER" id="PTHR12631">
    <property type="entry name" value="ALPHA-L-IDURONIDASE"/>
    <property type="match status" value="1"/>
</dbReference>
<evidence type="ECO:0000256" key="1">
    <source>
        <dbReference type="ARBA" id="ARBA00008875"/>
    </source>
</evidence>
<name>A0ABS3W5U2_9BACL</name>